<dbReference type="Proteomes" id="UP000193200">
    <property type="component" value="Unassembled WGS sequence"/>
</dbReference>
<dbReference type="EMBL" id="FWFR01000001">
    <property type="protein sequence ID" value="SLN47742.1"/>
    <property type="molecule type" value="Genomic_DNA"/>
</dbReference>
<feature type="transmembrane region" description="Helical" evidence="1">
    <location>
        <begin position="75"/>
        <end position="93"/>
    </location>
</feature>
<sequence>MHSDLHFRCCMRSDGDNEAVARLARLALQGYRPEDRALQIRQPLPLRASVQRQRRGLMRDLWRPSAGPTQHRRQLAAALLLAFALATLLGWLGL</sequence>
<evidence type="ECO:0000313" key="2">
    <source>
        <dbReference type="EMBL" id="SLN47742.1"/>
    </source>
</evidence>
<keyword evidence="1" id="KW-1133">Transmembrane helix</keyword>
<dbReference type="RefSeq" id="WP_085883261.1">
    <property type="nucleotide sequence ID" value="NZ_FWFR01000001.1"/>
</dbReference>
<gene>
    <name evidence="2" type="ORF">OCH7691_02059</name>
</gene>
<evidence type="ECO:0000256" key="1">
    <source>
        <dbReference type="SAM" id="Phobius"/>
    </source>
</evidence>
<accession>A0A1Y5ST55</accession>
<keyword evidence="3" id="KW-1185">Reference proteome</keyword>
<keyword evidence="1" id="KW-0472">Membrane</keyword>
<reference evidence="2 3" key="1">
    <citation type="submission" date="2017-03" db="EMBL/GenBank/DDBJ databases">
        <authorList>
            <person name="Afonso C.L."/>
            <person name="Miller P.J."/>
            <person name="Scott M.A."/>
            <person name="Spackman E."/>
            <person name="Goraichik I."/>
            <person name="Dimitrov K.M."/>
            <person name="Suarez D.L."/>
            <person name="Swayne D.E."/>
        </authorList>
    </citation>
    <scope>NUCLEOTIDE SEQUENCE [LARGE SCALE GENOMIC DNA]</scope>
    <source>
        <strain evidence="2 3">CECT 7691</strain>
    </source>
</reference>
<dbReference type="AlphaFoldDB" id="A0A1Y5ST55"/>
<organism evidence="2 3">
    <name type="scientific">Oceanibacterium hippocampi</name>
    <dbReference type="NCBI Taxonomy" id="745714"/>
    <lineage>
        <taxon>Bacteria</taxon>
        <taxon>Pseudomonadati</taxon>
        <taxon>Pseudomonadota</taxon>
        <taxon>Alphaproteobacteria</taxon>
        <taxon>Sneathiellales</taxon>
        <taxon>Sneathiellaceae</taxon>
        <taxon>Oceanibacterium</taxon>
    </lineage>
</organism>
<protein>
    <submittedName>
        <fullName evidence="2">Uncharacterized protein</fullName>
    </submittedName>
</protein>
<name>A0A1Y5ST55_9PROT</name>
<proteinExistence type="predicted"/>
<evidence type="ECO:0000313" key="3">
    <source>
        <dbReference type="Proteomes" id="UP000193200"/>
    </source>
</evidence>
<dbReference type="InParanoid" id="A0A1Y5ST55"/>
<keyword evidence="1" id="KW-0812">Transmembrane</keyword>